<feature type="domain" description="Histone deacetylase" evidence="11">
    <location>
        <begin position="506"/>
        <end position="576"/>
    </location>
</feature>
<dbReference type="OrthoDB" id="424012at2759"/>
<comment type="subcellular location">
    <subcellularLocation>
        <location evidence="1">Nucleus</location>
    </subcellularLocation>
</comment>
<dbReference type="Gene3D" id="3.40.800.20">
    <property type="entry name" value="Histone deacetylase domain"/>
    <property type="match status" value="3"/>
</dbReference>
<keyword evidence="4" id="KW-0678">Repressor</keyword>
<keyword evidence="6" id="KW-0156">Chromatin regulator</keyword>
<dbReference type="EMBL" id="LT552109">
    <property type="protein sequence ID" value="SAL98463.1"/>
    <property type="molecule type" value="Genomic_DNA"/>
</dbReference>
<keyword evidence="7" id="KW-0805">Transcription regulation</keyword>
<dbReference type="InterPro" id="IPR037138">
    <property type="entry name" value="His_deacetylse_dom_sf"/>
</dbReference>
<feature type="region of interest" description="Disordered" evidence="10">
    <location>
        <begin position="1"/>
        <end position="134"/>
    </location>
</feature>
<feature type="compositionally biased region" description="Low complexity" evidence="10">
    <location>
        <begin position="1"/>
        <end position="42"/>
    </location>
</feature>
<evidence type="ECO:0000256" key="1">
    <source>
        <dbReference type="ARBA" id="ARBA00004123"/>
    </source>
</evidence>
<dbReference type="GO" id="GO:0141221">
    <property type="term" value="F:histone deacetylase activity, hydrolytic mechanism"/>
    <property type="evidence" value="ECO:0007669"/>
    <property type="project" value="UniProtKB-EC"/>
</dbReference>
<dbReference type="InParanoid" id="A0A163JCP1"/>
<comment type="similarity">
    <text evidence="2">Belongs to the histone deacetylase family. HD type 2 subfamily.</text>
</comment>
<evidence type="ECO:0000256" key="10">
    <source>
        <dbReference type="SAM" id="MobiDB-lite"/>
    </source>
</evidence>
<keyword evidence="8" id="KW-0804">Transcription</keyword>
<dbReference type="EC" id="3.5.1.98" evidence="3"/>
<reference evidence="12" key="1">
    <citation type="submission" date="2016-04" db="EMBL/GenBank/DDBJ databases">
        <authorList>
            <person name="Evans L.H."/>
            <person name="Alamgir A."/>
            <person name="Owens N."/>
            <person name="Weber N.D."/>
            <person name="Virtaneva K."/>
            <person name="Barbian K."/>
            <person name="Babar A."/>
            <person name="Rosenke K."/>
        </authorList>
    </citation>
    <scope>NUCLEOTIDE SEQUENCE [LARGE SCALE GENOMIC DNA]</scope>
    <source>
        <strain evidence="12">CBS 101.48</strain>
    </source>
</reference>
<accession>A0A163JCP1</accession>
<dbReference type="PANTHER" id="PTHR10625:SF5">
    <property type="entry name" value="HISTONE DEACETYLASE"/>
    <property type="match status" value="1"/>
</dbReference>
<feature type="compositionally biased region" description="Low complexity" evidence="10">
    <location>
        <begin position="58"/>
        <end position="84"/>
    </location>
</feature>
<organism evidence="12">
    <name type="scientific">Absidia glauca</name>
    <name type="common">Pin mould</name>
    <dbReference type="NCBI Taxonomy" id="4829"/>
    <lineage>
        <taxon>Eukaryota</taxon>
        <taxon>Fungi</taxon>
        <taxon>Fungi incertae sedis</taxon>
        <taxon>Mucoromycota</taxon>
        <taxon>Mucoromycotina</taxon>
        <taxon>Mucoromycetes</taxon>
        <taxon>Mucorales</taxon>
        <taxon>Cunninghamellaceae</taxon>
        <taxon>Absidia</taxon>
    </lineage>
</organism>
<evidence type="ECO:0000256" key="4">
    <source>
        <dbReference type="ARBA" id="ARBA00022491"/>
    </source>
</evidence>
<name>A0A163JCP1_ABSGL</name>
<dbReference type="SUPFAM" id="SSF52768">
    <property type="entry name" value="Arginase/deacetylase"/>
    <property type="match status" value="1"/>
</dbReference>
<dbReference type="GO" id="GO:0040029">
    <property type="term" value="P:epigenetic regulation of gene expression"/>
    <property type="evidence" value="ECO:0007669"/>
    <property type="project" value="TreeGrafter"/>
</dbReference>
<feature type="compositionally biased region" description="Basic residues" evidence="10">
    <location>
        <begin position="99"/>
        <end position="108"/>
    </location>
</feature>
<feature type="compositionally biased region" description="Polar residues" evidence="10">
    <location>
        <begin position="47"/>
        <end position="56"/>
    </location>
</feature>
<dbReference type="Proteomes" id="UP000078561">
    <property type="component" value="Unassembled WGS sequence"/>
</dbReference>
<sequence>MALRSSSSSSSPGLDTTMTASTRSITTRRTNKSSSSPSASSTPLHHVSSQPTTSISVHLASSASTTTISNNNHSSSTTTALNHLHPMENGDIFPNSSNLKRRRGRPRKDSKSTYSVSTPSFHKKQHTASQQHGLDLQQTTSKLDRLKLKKDTITEAPLPVSLETLRMGQQIDAWKQDEKDYYRARVVEIEAPLIFVHYEGFPPDQADWLDASDLRALDNTRLTKRYNKQDRPTTRLDGMDDIKTVDDIDIKSGGGGGGNYGPRGKESQLSWQDYATFYYTQEGSLARHHTGLIQDRRMAGHCCPCHSKEIIHPERPDRLSSILQQLHNDRILRYVKHLHGREATNFELSKAHTATHIRNYTPHPLEEEPAPTLKVTSIAALLNPIVSPPQSPTFMDSNGNKATAGPLRGIGGGVVVDTNKGHAIRHQKRSEDEATTSAVVYPPDLVCQMTCGELGISVDTTFHPSYSSTSAKVAAGSLISLVDAIVQGQLKNGFALIRPPATLNNKHIFVSAGFDAAEGHPDNLGGYNVTPRGYGILTKMVTDLAKELCEGRLVLTLEGGYALQPLAASAAASVTQLLAPWTTPDYLPDYRCTLNSVKPNQACVDSLTRCVHIQQSYWDLPPPDRFQLPLDWRAKEGILTRPKREKRPIKIPIVEGY</sequence>
<dbReference type="InterPro" id="IPR023696">
    <property type="entry name" value="Ureohydrolase_dom_sf"/>
</dbReference>
<evidence type="ECO:0000256" key="8">
    <source>
        <dbReference type="ARBA" id="ARBA00023163"/>
    </source>
</evidence>
<evidence type="ECO:0000256" key="6">
    <source>
        <dbReference type="ARBA" id="ARBA00022853"/>
    </source>
</evidence>
<dbReference type="AlphaFoldDB" id="A0A163JCP1"/>
<dbReference type="InterPro" id="IPR023801">
    <property type="entry name" value="His_deacetylse_dom"/>
</dbReference>
<dbReference type="GO" id="GO:0000118">
    <property type="term" value="C:histone deacetylase complex"/>
    <property type="evidence" value="ECO:0007669"/>
    <property type="project" value="TreeGrafter"/>
</dbReference>
<dbReference type="STRING" id="4829.A0A163JCP1"/>
<proteinExistence type="inferred from homology"/>
<evidence type="ECO:0000256" key="9">
    <source>
        <dbReference type="ARBA" id="ARBA00023242"/>
    </source>
</evidence>
<evidence type="ECO:0000256" key="7">
    <source>
        <dbReference type="ARBA" id="ARBA00023015"/>
    </source>
</evidence>
<keyword evidence="5" id="KW-0378">Hydrolase</keyword>
<dbReference type="OMA" id="HCCPCHS"/>
<evidence type="ECO:0000313" key="12">
    <source>
        <dbReference type="EMBL" id="SAL98463.1"/>
    </source>
</evidence>
<evidence type="ECO:0000256" key="2">
    <source>
        <dbReference type="ARBA" id="ARBA00007738"/>
    </source>
</evidence>
<dbReference type="InterPro" id="IPR016197">
    <property type="entry name" value="Chromo-like_dom_sf"/>
</dbReference>
<feature type="domain" description="Histone deacetylase" evidence="11">
    <location>
        <begin position="312"/>
        <end position="500"/>
    </location>
</feature>
<keyword evidence="9" id="KW-0539">Nucleus</keyword>
<protein>
    <recommendedName>
        <fullName evidence="3">histone deacetylase</fullName>
        <ecNumber evidence="3">3.5.1.98</ecNumber>
    </recommendedName>
</protein>
<keyword evidence="13" id="KW-1185">Reference proteome</keyword>
<dbReference type="PANTHER" id="PTHR10625">
    <property type="entry name" value="HISTONE DEACETYLASE HDAC1-RELATED"/>
    <property type="match status" value="1"/>
</dbReference>
<evidence type="ECO:0000259" key="11">
    <source>
        <dbReference type="Pfam" id="PF00850"/>
    </source>
</evidence>
<evidence type="ECO:0000256" key="5">
    <source>
        <dbReference type="ARBA" id="ARBA00022801"/>
    </source>
</evidence>
<dbReference type="SUPFAM" id="SSF54160">
    <property type="entry name" value="Chromo domain-like"/>
    <property type="match status" value="1"/>
</dbReference>
<evidence type="ECO:0000313" key="13">
    <source>
        <dbReference type="Proteomes" id="UP000078561"/>
    </source>
</evidence>
<evidence type="ECO:0000256" key="3">
    <source>
        <dbReference type="ARBA" id="ARBA00012111"/>
    </source>
</evidence>
<gene>
    <name evidence="12" type="primary">ABSGL_04000.1 scaffold 4782</name>
</gene>
<dbReference type="Pfam" id="PF00850">
    <property type="entry name" value="Hist_deacetyl"/>
    <property type="match status" value="2"/>
</dbReference>